<dbReference type="Proteomes" id="UP000327493">
    <property type="component" value="Chromosome 6"/>
</dbReference>
<sequence length="458" mass="50280">MNGSNRMRRGHVNQAELAAEVADDGGVVEHQQLPDALSVAALAQVDCLQQVTEVQVPKRDAALAPRHQERLGDHSQTGPTTHLLFDPGAAVPDTDEVIQSRANDTRGGADQRGDIPTMTVNMADTTPCQDVPQADGAVLPTARQNHRLRRPKHSHSSYIFPVFVPTTILCYPDSVVLAAGDDPPGGGSQHRDWLLVEGGMLPRPGAPGGGYIIQFSPFIFFKNRHRPFSFSFEMKHSVTLASLTSVLQKTQRFVYLNSEEIQRPLKGEYSWLGNCPHPISSWLKDMISFLSLENIKVALRGVIYRCSSQQLLDFLSAPWPRQSFPSLPSPASPLWRLCLGLGRRLNPLNWVFSGAELLTAARMRLRKERGTLHQTSKVKAFPGRGAEVGGGLGGEVGVNERGEIGLVEPKHSVSPAPLTPSQPSRCSQQPLLLLRLSLRRKQSTVGSLQGTHKYRESY</sequence>
<comment type="caution">
    <text evidence="2">The sequence shown here is derived from an EMBL/GenBank/DDBJ whole genome shotgun (WGS) entry which is preliminary data.</text>
</comment>
<reference evidence="2 3" key="1">
    <citation type="submission" date="2019-08" db="EMBL/GenBank/DDBJ databases">
        <title>A chromosome-level genome assembly, high-density linkage maps, and genome scans reveal the genomic architecture of hybrid incompatibilities underlying speciation via character displacement in darters (Percidae: Etheostominae).</title>
        <authorList>
            <person name="Moran R.L."/>
            <person name="Catchen J.M."/>
            <person name="Fuller R.C."/>
        </authorList>
    </citation>
    <scope>NUCLEOTIDE SEQUENCE [LARGE SCALE GENOMIC DNA]</scope>
    <source>
        <strain evidence="2">EspeVRDwgs_2016</strain>
        <tissue evidence="2">Muscle</tissue>
    </source>
</reference>
<gene>
    <name evidence="2" type="ORF">FQN60_017290</name>
</gene>
<organism evidence="2 3">
    <name type="scientific">Etheostoma spectabile</name>
    <name type="common">orangethroat darter</name>
    <dbReference type="NCBI Taxonomy" id="54343"/>
    <lineage>
        <taxon>Eukaryota</taxon>
        <taxon>Metazoa</taxon>
        <taxon>Chordata</taxon>
        <taxon>Craniata</taxon>
        <taxon>Vertebrata</taxon>
        <taxon>Euteleostomi</taxon>
        <taxon>Actinopterygii</taxon>
        <taxon>Neopterygii</taxon>
        <taxon>Teleostei</taxon>
        <taxon>Neoteleostei</taxon>
        <taxon>Acanthomorphata</taxon>
        <taxon>Eupercaria</taxon>
        <taxon>Perciformes</taxon>
        <taxon>Percoidei</taxon>
        <taxon>Percidae</taxon>
        <taxon>Etheostomatinae</taxon>
        <taxon>Etheostoma</taxon>
    </lineage>
</organism>
<evidence type="ECO:0000313" key="3">
    <source>
        <dbReference type="Proteomes" id="UP000327493"/>
    </source>
</evidence>
<keyword evidence="3" id="KW-1185">Reference proteome</keyword>
<dbReference type="AlphaFoldDB" id="A0A5J5DF30"/>
<evidence type="ECO:0000256" key="1">
    <source>
        <dbReference type="SAM" id="MobiDB-lite"/>
    </source>
</evidence>
<evidence type="ECO:0000313" key="2">
    <source>
        <dbReference type="EMBL" id="KAA8591916.1"/>
    </source>
</evidence>
<feature type="region of interest" description="Disordered" evidence="1">
    <location>
        <begin position="66"/>
        <end position="88"/>
    </location>
</feature>
<name>A0A5J5DF30_9PERO</name>
<proteinExistence type="predicted"/>
<protein>
    <submittedName>
        <fullName evidence="2">Uncharacterized protein</fullName>
    </submittedName>
</protein>
<dbReference type="EMBL" id="VOFY01000006">
    <property type="protein sequence ID" value="KAA8591916.1"/>
    <property type="molecule type" value="Genomic_DNA"/>
</dbReference>
<accession>A0A5J5DF30</accession>